<sequence>MNFQPRIIRDQNDEECYIMSLSDFCKKIGISNKTFRINKEKSYKNIDFYKEKGEKKTLVKIKVKDLIIKNVYVGG</sequence>
<gene>
    <name evidence="1" type="ORF">JYC20_001709</name>
</gene>
<protein>
    <submittedName>
        <fullName evidence="1">Uncharacterized protein</fullName>
    </submittedName>
</protein>
<accession>A0AAN3U9K3</accession>
<dbReference type="AlphaFoldDB" id="A0AAN3U9K3"/>
<organism evidence="1 2">
    <name type="scientific">Campylobacter jejuni</name>
    <dbReference type="NCBI Taxonomy" id="197"/>
    <lineage>
        <taxon>Bacteria</taxon>
        <taxon>Pseudomonadati</taxon>
        <taxon>Campylobacterota</taxon>
        <taxon>Epsilonproteobacteria</taxon>
        <taxon>Campylobacterales</taxon>
        <taxon>Campylobacteraceae</taxon>
        <taxon>Campylobacter</taxon>
    </lineage>
</organism>
<evidence type="ECO:0000313" key="1">
    <source>
        <dbReference type="EMBL" id="EHB2512512.1"/>
    </source>
</evidence>
<dbReference type="Proteomes" id="UP000735326">
    <property type="component" value="Unassembled WGS sequence"/>
</dbReference>
<dbReference type="RefSeq" id="WP_070273918.1">
    <property type="nucleotide sequence ID" value="NZ_MJYS01000077.1"/>
</dbReference>
<name>A0AAN3U9K3_CAMJU</name>
<dbReference type="EMBL" id="AAYVUT010000013">
    <property type="protein sequence ID" value="EHB2512512.1"/>
    <property type="molecule type" value="Genomic_DNA"/>
</dbReference>
<evidence type="ECO:0000313" key="2">
    <source>
        <dbReference type="Proteomes" id="UP000735326"/>
    </source>
</evidence>
<proteinExistence type="predicted"/>
<comment type="caution">
    <text evidence="1">The sequence shown here is derived from an EMBL/GenBank/DDBJ whole genome shotgun (WGS) entry which is preliminary data.</text>
</comment>
<reference evidence="1" key="1">
    <citation type="submission" date="2021-02" db="EMBL/GenBank/DDBJ databases">
        <authorList>
            <consortium name="PulseNet: The National Subtyping Network for Foodborne Disease Surveillance"/>
        </authorList>
    </citation>
    <scope>NUCLEOTIDE SEQUENCE</scope>
    <source>
        <strain evidence="1">PNUSAC020384</strain>
    </source>
</reference>